<keyword evidence="2" id="KW-1185">Reference proteome</keyword>
<dbReference type="Proteomes" id="UP000313359">
    <property type="component" value="Unassembled WGS sequence"/>
</dbReference>
<dbReference type="AlphaFoldDB" id="A0A5C2S1W9"/>
<name>A0A5C2S1W9_9APHY</name>
<proteinExistence type="predicted"/>
<reference evidence="1" key="1">
    <citation type="journal article" date="2018" name="Genome Biol. Evol.">
        <title>Genomics and development of Lentinus tigrinus, a white-rot wood-decaying mushroom with dimorphic fruiting bodies.</title>
        <authorList>
            <person name="Wu B."/>
            <person name="Xu Z."/>
            <person name="Knudson A."/>
            <person name="Carlson A."/>
            <person name="Chen N."/>
            <person name="Kovaka S."/>
            <person name="LaButti K."/>
            <person name="Lipzen A."/>
            <person name="Pennachio C."/>
            <person name="Riley R."/>
            <person name="Schakwitz W."/>
            <person name="Umezawa K."/>
            <person name="Ohm R.A."/>
            <person name="Grigoriev I.V."/>
            <person name="Nagy L.G."/>
            <person name="Gibbons J."/>
            <person name="Hibbett D."/>
        </authorList>
    </citation>
    <scope>NUCLEOTIDE SEQUENCE [LARGE SCALE GENOMIC DNA]</scope>
    <source>
        <strain evidence="1">ALCF2SS1-6</strain>
    </source>
</reference>
<organism evidence="1 2">
    <name type="scientific">Lentinus tigrinus ALCF2SS1-6</name>
    <dbReference type="NCBI Taxonomy" id="1328759"/>
    <lineage>
        <taxon>Eukaryota</taxon>
        <taxon>Fungi</taxon>
        <taxon>Dikarya</taxon>
        <taxon>Basidiomycota</taxon>
        <taxon>Agaricomycotina</taxon>
        <taxon>Agaricomycetes</taxon>
        <taxon>Polyporales</taxon>
        <taxon>Polyporaceae</taxon>
        <taxon>Lentinus</taxon>
    </lineage>
</organism>
<protein>
    <submittedName>
        <fullName evidence="1">Uncharacterized protein</fullName>
    </submittedName>
</protein>
<evidence type="ECO:0000313" key="2">
    <source>
        <dbReference type="Proteomes" id="UP000313359"/>
    </source>
</evidence>
<accession>A0A5C2S1W9</accession>
<gene>
    <name evidence="1" type="ORF">L227DRAFT_230393</name>
</gene>
<evidence type="ECO:0000313" key="1">
    <source>
        <dbReference type="EMBL" id="RPD57407.1"/>
    </source>
</evidence>
<dbReference type="EMBL" id="ML122281">
    <property type="protein sequence ID" value="RPD57407.1"/>
    <property type="molecule type" value="Genomic_DNA"/>
</dbReference>
<sequence length="212" mass="23234">MRSYPIAKASYLRVYVASRMKIGPDSLASILYLARSLVPCREAHHDQSAEASALSVCSDDSCPQECVATGRASCTKIIYIPLAHLVGAVQPRMRVLAGPLYPSLRCICAFYQISAWAALQGHARLLDQRRASFSHSPNTVLVWERRAVSTLRASLSLADADVIHILSPLTASQLLPHRHLTLQITPGSPSILHCTGIHTAVFLFSLRARLRL</sequence>